<accession>A0A8S7NU57</accession>
<dbReference type="EMBL" id="AASRHK010000086">
    <property type="protein sequence ID" value="EFF8956707.1"/>
    <property type="molecule type" value="Genomic_DNA"/>
</dbReference>
<evidence type="ECO:0000259" key="2">
    <source>
        <dbReference type="Pfam" id="PF19077"/>
    </source>
</evidence>
<feature type="region of interest" description="Disordered" evidence="1">
    <location>
        <begin position="171"/>
        <end position="196"/>
    </location>
</feature>
<organism evidence="3 4">
    <name type="scientific">Escherichia coli</name>
    <dbReference type="NCBI Taxonomy" id="562"/>
    <lineage>
        <taxon>Bacteria</taxon>
        <taxon>Pseudomonadati</taxon>
        <taxon>Pseudomonadota</taxon>
        <taxon>Gammaproteobacteria</taxon>
        <taxon>Enterobacterales</taxon>
        <taxon>Enterobacteriaceae</taxon>
        <taxon>Escherichia</taxon>
    </lineage>
</organism>
<reference evidence="3 4" key="1">
    <citation type="submission" date="2020-02" db="EMBL/GenBank/DDBJ databases">
        <authorList>
            <consortium name="PulseNet: The National Subtyping Network for Foodborne Disease Surveillance"/>
            <person name="Tarr C.L."/>
            <person name="Trees E."/>
            <person name="Katz L.S."/>
            <person name="Carleton-Romer H.A."/>
            <person name="Stroika S."/>
            <person name="Kucerova Z."/>
            <person name="Roache K.F."/>
            <person name="Sabol A.L."/>
            <person name="Besser J."/>
            <person name="Gerner-Smidt P."/>
        </authorList>
    </citation>
    <scope>NUCLEOTIDE SEQUENCE [LARGE SCALE GENOMIC DNA]</scope>
    <source>
        <strain evidence="3 4">PNUSAE005278</strain>
    </source>
</reference>
<dbReference type="AlphaFoldDB" id="A0A8S7NU57"/>
<comment type="caution">
    <text evidence="3">The sequence shown here is derived from an EMBL/GenBank/DDBJ whole genome shotgun (WGS) entry which is preliminary data.</text>
</comment>
<dbReference type="Gene3D" id="2.60.40.10">
    <property type="entry name" value="Immunoglobulins"/>
    <property type="match status" value="2"/>
</dbReference>
<feature type="compositionally biased region" description="Basic and acidic residues" evidence="1">
    <location>
        <begin position="171"/>
        <end position="185"/>
    </location>
</feature>
<evidence type="ECO:0000256" key="1">
    <source>
        <dbReference type="SAM" id="MobiDB-lite"/>
    </source>
</evidence>
<dbReference type="InterPro" id="IPR013783">
    <property type="entry name" value="Ig-like_fold"/>
</dbReference>
<dbReference type="Gene3D" id="2.160.20.160">
    <property type="match status" value="1"/>
</dbReference>
<sequence>MVDGQVPGDTNGDGVADVTPAVAIPEATDGVNAKELKDGVQAEVTVPAGSAEGDIVTLTVTKPDGKTETVSHKLTAEEVKDGKANVGIPADKVTQDGEYTVKAEITDPAGNTSGQGKATQFGVDTVAPSEPALKAENDGSVSATLPDGANKGDKVEVTFTDEEGNEQKVTLEKGDGNWSSDKPELIPDSTDNKVTVPADKVKNNTEVTATAKDPGGNESDPVSVMAKAQKGSVINSITFTDSLTDETDDKHDFTNTGDLKGSTPSIMTFPYGESDDRYTTNYVGNVQSSKTKFINLATGLTNDTTPTILISLDKELNNNQHIEITRYKVDVDNDNILYEVVDEIIPSEHVDIKGKNIIVKDQLEHTYSQYYKYEFVIKDNVDGKESVTSEKEFYFLLDTDVEAFDIHKIDKTKDNILFSGTGENNTQVMIKYKTERGEEKNIKVVVDDTGKYEINLNGWDIKDADGAEVKIVDSAGNVKSGNLYNIARLYVDMNTNKAITLDSAYNIIGSQKEGTDPAKALIMSDDNDWVYIGGGISPHIGDQNPGSDNNIDMAGGDDILSSVGAVLDGANINMGDGDDKLYTQDGFASSGTRNIIMGDGNDVISVDNSFGGKNTISLGEGNNLFIVGNYVNSIAENDITAGSGDDRIEIGTNLDGKNKIDLGDGDNTIQVGGYITNSHTITGNSGDDIIYVATNIDGSGSFNLGEGNNNFIVGGYIQGKNTIEMGSGDDTVSVSTRIADNVKIQLNAGDDSVYAGGLLNKAIVDLGDGDDVVTLSGISDNGKRNNMEELVSTNAMLTGGEGNDTLKINGSFKLLNMKNISGFETIDLGESSENHLDVGIKSDMLDISSSSGVKIFTIMGGAGNTVDLGKANITSHNSVEQGNYADSWYKGDTVDGYTTYTPVGDKSVELHIQQDILVI</sequence>
<gene>
    <name evidence="3" type="ORF">BTB68_004769</name>
</gene>
<evidence type="ECO:0000313" key="4">
    <source>
        <dbReference type="Proteomes" id="UP000524010"/>
    </source>
</evidence>
<feature type="domain" description="Bacterial Ig-like" evidence="2">
    <location>
        <begin position="50"/>
        <end position="125"/>
    </location>
</feature>
<dbReference type="Proteomes" id="UP000524010">
    <property type="component" value="Unassembled WGS sequence"/>
</dbReference>
<dbReference type="InterPro" id="IPR044016">
    <property type="entry name" value="Big_13"/>
</dbReference>
<dbReference type="Pfam" id="PF19077">
    <property type="entry name" value="Big_13"/>
    <property type="match status" value="1"/>
</dbReference>
<proteinExistence type="predicted"/>
<name>A0A8S7NU57_ECOLX</name>
<dbReference type="PRINTS" id="PR00313">
    <property type="entry name" value="CABNDNGRPT"/>
</dbReference>
<feature type="region of interest" description="Disordered" evidence="1">
    <location>
        <begin position="131"/>
        <end position="152"/>
    </location>
</feature>
<protein>
    <recommendedName>
        <fullName evidence="2">Bacterial Ig-like domain-containing protein</fullName>
    </recommendedName>
</protein>
<evidence type="ECO:0000313" key="3">
    <source>
        <dbReference type="EMBL" id="EFF8956707.1"/>
    </source>
</evidence>